<protein>
    <submittedName>
        <fullName evidence="2">Domain of uncharacterized function (DUF3541)</fullName>
    </submittedName>
</protein>
<keyword evidence="3" id="KW-1185">Reference proteome</keyword>
<evidence type="ECO:0000313" key="3">
    <source>
        <dbReference type="Proteomes" id="UP000054859"/>
    </source>
</evidence>
<evidence type="ECO:0000313" key="2">
    <source>
        <dbReference type="EMBL" id="VEH85399.1"/>
    </source>
</evidence>
<dbReference type="STRING" id="45056.Lade_1604"/>
<dbReference type="Pfam" id="PF12060">
    <property type="entry name" value="DUF3541"/>
    <property type="match status" value="1"/>
</dbReference>
<gene>
    <name evidence="1" type="ORF">Lade_1604</name>
    <name evidence="2" type="ORF">NCTC12735_01026</name>
</gene>
<dbReference type="Proteomes" id="UP000281170">
    <property type="component" value="Plasmid 13"/>
</dbReference>
<sequence length="359" mass="42585">MKSLILSLFLFSSIGHANIGDEILDNYQSHLYILPLSLQEHFSTRLFIITGNTSYLNPLFLYMYALSERFKYLVSNLSNDFLIDEENKRLLTLHDNDAVRKKLRFKKIEEWNRAAFYLNLLLLIKKINYYKFEKTPLFPASEQGLNYIKSQMNTIEPFLVDEKTIKVCGAQCVNYVYYLYDLGVADLRKRFIQKFRKVFPDEEDKRLSATDYTIKIYALTHFIIASSNYYQNEADEQMLNWIIDYFEKNIDEIIRRTENDVIVEVGVCFMLMNKGHLNVVIKIKNYLESVYDKKHRMIPNKEHSFDLIKGEHRNVLTIMLFKWPQKINVIPDSLLMKMNMQGFVQNDANGEMYYSFNLL</sequence>
<dbReference type="KEGG" id="ladl:NCTC12735_01026"/>
<dbReference type="InterPro" id="IPR021928">
    <property type="entry name" value="DUF3541"/>
</dbReference>
<dbReference type="AlphaFoldDB" id="A0A0W0R283"/>
<dbReference type="EMBL" id="LR134422">
    <property type="protein sequence ID" value="VEH85399.1"/>
    <property type="molecule type" value="Genomic_DNA"/>
</dbReference>
<keyword evidence="2" id="KW-0614">Plasmid</keyword>
<reference evidence="1 3" key="1">
    <citation type="submission" date="2015-11" db="EMBL/GenBank/DDBJ databases">
        <title>Identification of large and diverse effector repertoires of 38 Legionella species.</title>
        <authorList>
            <person name="Burstein D."/>
            <person name="Amaro F."/>
            <person name="Zusman T."/>
            <person name="Lifshitz Z."/>
            <person name="Cohen O."/>
            <person name="Gilbert J.A."/>
            <person name="Pupko T."/>
            <person name="Shuman H.A."/>
            <person name="Segal G."/>
        </authorList>
    </citation>
    <scope>NUCLEOTIDE SEQUENCE [LARGE SCALE GENOMIC DNA]</scope>
    <source>
        <strain evidence="1 3">1762-AUS-E</strain>
    </source>
</reference>
<dbReference type="PATRIC" id="fig|45056.6.peg.1657"/>
<proteinExistence type="predicted"/>
<evidence type="ECO:0000313" key="1">
    <source>
        <dbReference type="EMBL" id="KTC65081.1"/>
    </source>
</evidence>
<accession>A0A0W0R283</accession>
<dbReference type="EMBL" id="LNKA01000010">
    <property type="protein sequence ID" value="KTC65081.1"/>
    <property type="molecule type" value="Genomic_DNA"/>
</dbReference>
<dbReference type="RefSeq" id="WP_058462675.1">
    <property type="nucleotide sequence ID" value="NZ_CAAAHS010000009.1"/>
</dbReference>
<dbReference type="Proteomes" id="UP000054859">
    <property type="component" value="Unassembled WGS sequence"/>
</dbReference>
<geneLocation type="plasmid" evidence="2 4">
    <name>13</name>
</geneLocation>
<evidence type="ECO:0000313" key="4">
    <source>
        <dbReference type="Proteomes" id="UP000281170"/>
    </source>
</evidence>
<name>A0A0W0R283_9GAMM</name>
<dbReference type="OrthoDB" id="6080009at2"/>
<organism evidence="1 3">
    <name type="scientific">Legionella adelaidensis</name>
    <dbReference type="NCBI Taxonomy" id="45056"/>
    <lineage>
        <taxon>Bacteria</taxon>
        <taxon>Pseudomonadati</taxon>
        <taxon>Pseudomonadota</taxon>
        <taxon>Gammaproteobacteria</taxon>
        <taxon>Legionellales</taxon>
        <taxon>Legionellaceae</taxon>
        <taxon>Legionella</taxon>
    </lineage>
</organism>
<reference evidence="2 4" key="2">
    <citation type="submission" date="2018-12" db="EMBL/GenBank/DDBJ databases">
        <authorList>
            <consortium name="Pathogen Informatics"/>
        </authorList>
    </citation>
    <scope>NUCLEOTIDE SEQUENCE [LARGE SCALE GENOMIC DNA]</scope>
    <source>
        <strain evidence="2 4">NCTC12735</strain>
        <plasmid evidence="4">13</plasmid>
    </source>
</reference>